<evidence type="ECO:0000256" key="1">
    <source>
        <dbReference type="SAM" id="MobiDB-lite"/>
    </source>
</evidence>
<organism evidence="4 5">
    <name type="scientific">Trametes pubescens</name>
    <name type="common">White-rot fungus</name>
    <dbReference type="NCBI Taxonomy" id="154538"/>
    <lineage>
        <taxon>Eukaryota</taxon>
        <taxon>Fungi</taxon>
        <taxon>Dikarya</taxon>
        <taxon>Basidiomycota</taxon>
        <taxon>Agaricomycotina</taxon>
        <taxon>Agaricomycetes</taxon>
        <taxon>Polyporales</taxon>
        <taxon>Polyporaceae</taxon>
        <taxon>Trametes</taxon>
    </lineage>
</organism>
<comment type="caution">
    <text evidence="4">The sequence shown here is derived from an EMBL/GenBank/DDBJ whole genome shotgun (WGS) entry which is preliminary data.</text>
</comment>
<keyword evidence="5" id="KW-1185">Reference proteome</keyword>
<dbReference type="Proteomes" id="UP000184267">
    <property type="component" value="Unassembled WGS sequence"/>
</dbReference>
<evidence type="ECO:0000256" key="3">
    <source>
        <dbReference type="SAM" id="SignalP"/>
    </source>
</evidence>
<evidence type="ECO:0000313" key="4">
    <source>
        <dbReference type="EMBL" id="OJT05327.1"/>
    </source>
</evidence>
<feature type="compositionally biased region" description="Low complexity" evidence="1">
    <location>
        <begin position="43"/>
        <end position="54"/>
    </location>
</feature>
<gene>
    <name evidence="4" type="ORF">TRAPUB_3768</name>
</gene>
<evidence type="ECO:0008006" key="6">
    <source>
        <dbReference type="Google" id="ProtNLM"/>
    </source>
</evidence>
<feature type="compositionally biased region" description="Polar residues" evidence="1">
    <location>
        <begin position="55"/>
        <end position="66"/>
    </location>
</feature>
<feature type="transmembrane region" description="Helical" evidence="2">
    <location>
        <begin position="152"/>
        <end position="176"/>
    </location>
</feature>
<dbReference type="OrthoDB" id="2755611at2759"/>
<feature type="region of interest" description="Disordered" evidence="1">
    <location>
        <begin position="33"/>
        <end position="148"/>
    </location>
</feature>
<feature type="compositionally biased region" description="Pro residues" evidence="1">
    <location>
        <begin position="222"/>
        <end position="233"/>
    </location>
</feature>
<feature type="compositionally biased region" description="Low complexity" evidence="1">
    <location>
        <begin position="108"/>
        <end position="125"/>
    </location>
</feature>
<feature type="signal peptide" evidence="3">
    <location>
        <begin position="1"/>
        <end position="24"/>
    </location>
</feature>
<feature type="chain" id="PRO_5012702311" description="Transmembrane protein" evidence="3">
    <location>
        <begin position="25"/>
        <end position="254"/>
    </location>
</feature>
<feature type="compositionally biased region" description="Pro residues" evidence="1">
    <location>
        <begin position="241"/>
        <end position="254"/>
    </location>
</feature>
<proteinExistence type="predicted"/>
<dbReference type="EMBL" id="MNAD01001463">
    <property type="protein sequence ID" value="OJT05327.1"/>
    <property type="molecule type" value="Genomic_DNA"/>
</dbReference>
<feature type="region of interest" description="Disordered" evidence="1">
    <location>
        <begin position="205"/>
        <end position="254"/>
    </location>
</feature>
<dbReference type="AlphaFoldDB" id="A0A1M2VCR4"/>
<accession>A0A1M2VCR4</accession>
<protein>
    <recommendedName>
        <fullName evidence="6">Transmembrane protein</fullName>
    </recommendedName>
</protein>
<reference evidence="4 5" key="1">
    <citation type="submission" date="2016-10" db="EMBL/GenBank/DDBJ databases">
        <title>Genome sequence of the basidiomycete white-rot fungus Trametes pubescens.</title>
        <authorList>
            <person name="Makela M.R."/>
            <person name="Granchi Z."/>
            <person name="Peng M."/>
            <person name="De Vries R.P."/>
            <person name="Grigoriev I."/>
            <person name="Riley R."/>
            <person name="Hilden K."/>
        </authorList>
    </citation>
    <scope>NUCLEOTIDE SEQUENCE [LARGE SCALE GENOMIC DNA]</scope>
    <source>
        <strain evidence="4 5">FBCC735</strain>
    </source>
</reference>
<keyword evidence="3" id="KW-0732">Signal</keyword>
<evidence type="ECO:0000256" key="2">
    <source>
        <dbReference type="SAM" id="Phobius"/>
    </source>
</evidence>
<sequence length="254" mass="27385">MQFSWRVGLICFYVLGAWIQLVSAIPAAKDVSTSSAESSTPGAASTSTHIASTSNNVVVKTASGRQPGQDGSDDATQTDLPDRRPTSDSTSTTSKHSIIIAPTASVRPTTHPHPTWTGFPGTTFTRHLPPPTATAPSRAPPTAPSSDGQPPVAIAFEVLGGIIAVGLLAGIARCFIVWRRTPPRDRIAALMSRHRLEREMEEMERERMERLNQALEARRWRPPPPPYQPPPPDYETVPHSESPPPPPPPLPLPG</sequence>
<keyword evidence="2" id="KW-0472">Membrane</keyword>
<keyword evidence="2" id="KW-1133">Transmembrane helix</keyword>
<feature type="compositionally biased region" description="Pro residues" evidence="1">
    <location>
        <begin position="128"/>
        <end position="143"/>
    </location>
</feature>
<keyword evidence="2" id="KW-0812">Transmembrane</keyword>
<name>A0A1M2VCR4_TRAPU</name>
<evidence type="ECO:0000313" key="5">
    <source>
        <dbReference type="Proteomes" id="UP000184267"/>
    </source>
</evidence>
<dbReference type="OMA" id="IVWRRTP"/>
<feature type="compositionally biased region" description="Polar residues" evidence="1">
    <location>
        <begin position="33"/>
        <end position="42"/>
    </location>
</feature>